<evidence type="ECO:0000313" key="1">
    <source>
        <dbReference type="EMBL" id="GAA0607927.1"/>
    </source>
</evidence>
<sequence length="184" mass="18979">MKTPPGIQRFQDVLHSGYFDCDPALAQHLLNTTDLSANAIISKLAAIAPTLLAAKQLAPDEPATSDPTNQEMSASNRAKVIRAMAPDLPFLTSVLISSKASPADAAKAIGSFREADKAARENMVAVPEGGWEPNGQPVGTTISATGGMGSSIGTVHTGADGGKDTGWAKAFAEAERSKSIVIHG</sequence>
<protein>
    <recommendedName>
        <fullName evidence="3">CUE domain-containing protein</fullName>
    </recommendedName>
</protein>
<proteinExistence type="predicted"/>
<evidence type="ECO:0000313" key="2">
    <source>
        <dbReference type="Proteomes" id="UP001424441"/>
    </source>
</evidence>
<evidence type="ECO:0008006" key="3">
    <source>
        <dbReference type="Google" id="ProtNLM"/>
    </source>
</evidence>
<reference evidence="1 2" key="1">
    <citation type="journal article" date="2019" name="Int. J. Syst. Evol. Microbiol.">
        <title>The Global Catalogue of Microorganisms (GCM) 10K type strain sequencing project: providing services to taxonomists for standard genome sequencing and annotation.</title>
        <authorList>
            <consortium name="The Broad Institute Genomics Platform"/>
            <consortium name="The Broad Institute Genome Sequencing Center for Infectious Disease"/>
            <person name="Wu L."/>
            <person name="Ma J."/>
        </authorList>
    </citation>
    <scope>NUCLEOTIDE SEQUENCE [LARGE SCALE GENOMIC DNA]</scope>
    <source>
        <strain evidence="1 2">JCM 15115</strain>
    </source>
</reference>
<dbReference type="Proteomes" id="UP001424441">
    <property type="component" value="Unassembled WGS sequence"/>
</dbReference>
<organism evidence="1 2">
    <name type="scientific">Paenochrobactrum glaciei</name>
    <dbReference type="NCBI Taxonomy" id="486407"/>
    <lineage>
        <taxon>Bacteria</taxon>
        <taxon>Pseudomonadati</taxon>
        <taxon>Pseudomonadota</taxon>
        <taxon>Alphaproteobacteria</taxon>
        <taxon>Hyphomicrobiales</taxon>
        <taxon>Brucellaceae</taxon>
        <taxon>Paenochrobactrum</taxon>
    </lineage>
</organism>
<dbReference type="EMBL" id="BAAADE010000005">
    <property type="protein sequence ID" value="GAA0607927.1"/>
    <property type="molecule type" value="Genomic_DNA"/>
</dbReference>
<name>A0ABN1GBJ5_9HYPH</name>
<keyword evidence="2" id="KW-1185">Reference proteome</keyword>
<comment type="caution">
    <text evidence="1">The sequence shown here is derived from an EMBL/GenBank/DDBJ whole genome shotgun (WGS) entry which is preliminary data.</text>
</comment>
<accession>A0ABN1GBJ5</accession>
<gene>
    <name evidence="1" type="ORF">GCM10008943_24320</name>
</gene>